<comment type="caution">
    <text evidence="10">Lacks conserved residue(s) required for the propagation of feature annotation.</text>
</comment>
<keyword evidence="15" id="KW-1185">Reference proteome</keyword>
<evidence type="ECO:0000256" key="6">
    <source>
        <dbReference type="ARBA" id="ARBA00022989"/>
    </source>
</evidence>
<evidence type="ECO:0000313" key="15">
    <source>
        <dbReference type="Proteomes" id="UP000244792"/>
    </source>
</evidence>
<dbReference type="Pfam" id="PF00344">
    <property type="entry name" value="SecY"/>
    <property type="match status" value="1"/>
</dbReference>
<dbReference type="OrthoDB" id="9809248at2"/>
<comment type="similarity">
    <text evidence="2 10 13">Belongs to the SecY/SEC61-alpha family.</text>
</comment>
<dbReference type="AlphaFoldDB" id="A0A2R4VZI2"/>
<keyword evidence="4 10" id="KW-0812">Transmembrane</keyword>
<dbReference type="GO" id="GO:0065002">
    <property type="term" value="P:intracellular protein transmembrane transport"/>
    <property type="evidence" value="ECO:0007669"/>
    <property type="project" value="UniProtKB-UniRule"/>
</dbReference>
<comment type="subcellular location">
    <subcellularLocation>
        <location evidence="10">Cell membrane</location>
        <topology evidence="10">Multi-pass membrane protein</topology>
    </subcellularLocation>
    <subcellularLocation>
        <location evidence="1 12">Membrane</location>
        <topology evidence="1 12">Multi-pass membrane protein</topology>
    </subcellularLocation>
</comment>
<keyword evidence="6 10" id="KW-1133">Transmembrane helix</keyword>
<dbReference type="GO" id="GO:0043952">
    <property type="term" value="P:protein transport by the Sec complex"/>
    <property type="evidence" value="ECO:0007669"/>
    <property type="project" value="UniProtKB-UniRule"/>
</dbReference>
<organism evidence="14 15">
    <name type="scientific">Thermodesulfobium acidiphilum</name>
    <dbReference type="NCBI Taxonomy" id="1794699"/>
    <lineage>
        <taxon>Bacteria</taxon>
        <taxon>Pseudomonadati</taxon>
        <taxon>Thermodesulfobiota</taxon>
        <taxon>Thermodesulfobiia</taxon>
        <taxon>Thermodesulfobiales</taxon>
        <taxon>Thermodesulfobiaceae</taxon>
        <taxon>Thermodesulfobium</taxon>
    </lineage>
</organism>
<dbReference type="NCBIfam" id="TIGR00967">
    <property type="entry name" value="3a0501s007"/>
    <property type="match status" value="1"/>
</dbReference>
<evidence type="ECO:0000256" key="11">
    <source>
        <dbReference type="RuleBase" id="RU000537"/>
    </source>
</evidence>
<gene>
    <name evidence="10" type="primary">secY</name>
    <name evidence="14" type="ORF">TDSAC_0499</name>
</gene>
<dbReference type="PRINTS" id="PR00303">
    <property type="entry name" value="SECYTRNLCASE"/>
</dbReference>
<dbReference type="InterPro" id="IPR023201">
    <property type="entry name" value="SecY_dom_sf"/>
</dbReference>
<keyword evidence="5 10" id="KW-0653">Protein transport</keyword>
<keyword evidence="8 10" id="KW-0472">Membrane</keyword>
<dbReference type="Gene3D" id="1.10.3370.10">
    <property type="entry name" value="SecY subunit domain"/>
    <property type="match status" value="1"/>
</dbReference>
<dbReference type="Proteomes" id="UP000244792">
    <property type="component" value="Chromosome"/>
</dbReference>
<evidence type="ECO:0000256" key="1">
    <source>
        <dbReference type="ARBA" id="ARBA00004141"/>
    </source>
</evidence>
<protein>
    <recommendedName>
        <fullName evidence="9 10">Protein translocase subunit SecY</fullName>
    </recommendedName>
</protein>
<dbReference type="EMBL" id="CP020921">
    <property type="protein sequence ID" value="AWB09874.1"/>
    <property type="molecule type" value="Genomic_DNA"/>
</dbReference>
<feature type="transmembrane region" description="Helical" evidence="10">
    <location>
        <begin position="138"/>
        <end position="161"/>
    </location>
</feature>
<feature type="transmembrane region" description="Helical" evidence="10">
    <location>
        <begin position="261"/>
        <end position="283"/>
    </location>
</feature>
<evidence type="ECO:0000256" key="10">
    <source>
        <dbReference type="HAMAP-Rule" id="MF_01465"/>
    </source>
</evidence>
<sequence length="424" mass="46711">MIDNLMGAMNFGDLRNKVIFTILMIVLFRFGTHIPVPGVNHEMISRIIEQTGILGFLDLFAGGALAKFSIFAMGITPYINASIIIQLLTPIVPKMQAMQKESESGRKALAQYTRYLTVVLAALQGIAMSFVLSSAIPVFTFFNIVTTVIVLTAGSVFLMWMGELITEKGIGNGASLLIFIGIISRLPLYFGQTFSLLMIGDINILQVIALFAIFCLAIIAIVWIQLAERKVPIHYAKKVVGRKVYGGQTSYLPLRINTAGVLPIIFAVSILMLPNTIFGFLRGVPSVQNLAIYLSTLFSPESVLYNIIEFFLIIFFAFFYTAIIYNPVELANNLKKYGGFIPGIRPGKPTSEYFDRVLTRITTLGGLFLGFIALIPTLAELLTKVTTFRGLGATALLIVVGVALDTIRQIQAQLMAKQYEHLIK</sequence>
<dbReference type="PROSITE" id="PS00755">
    <property type="entry name" value="SECY_1"/>
    <property type="match status" value="1"/>
</dbReference>
<keyword evidence="7 10" id="KW-0811">Translocation</keyword>
<feature type="transmembrane region" description="Helical" evidence="10">
    <location>
        <begin position="387"/>
        <end position="407"/>
    </location>
</feature>
<feature type="transmembrane region" description="Helical" evidence="10">
    <location>
        <begin position="202"/>
        <end position="224"/>
    </location>
</feature>
<proteinExistence type="inferred from homology"/>
<evidence type="ECO:0000256" key="5">
    <source>
        <dbReference type="ARBA" id="ARBA00022927"/>
    </source>
</evidence>
<name>A0A2R4VZI2_THEAF</name>
<dbReference type="FunFam" id="1.10.3370.10:FF:000001">
    <property type="entry name" value="Preprotein translocase subunit SecY"/>
    <property type="match status" value="1"/>
</dbReference>
<feature type="transmembrane region" description="Helical" evidence="10">
    <location>
        <begin position="357"/>
        <end position="375"/>
    </location>
</feature>
<dbReference type="PIRSF" id="PIRSF004557">
    <property type="entry name" value="SecY"/>
    <property type="match status" value="1"/>
</dbReference>
<dbReference type="PROSITE" id="PS00756">
    <property type="entry name" value="SECY_2"/>
    <property type="match status" value="1"/>
</dbReference>
<dbReference type="PANTHER" id="PTHR10906">
    <property type="entry name" value="SECY/SEC61-ALPHA FAMILY MEMBER"/>
    <property type="match status" value="1"/>
</dbReference>
<feature type="transmembrane region" description="Helical" evidence="10">
    <location>
        <begin position="303"/>
        <end position="325"/>
    </location>
</feature>
<feature type="transmembrane region" description="Helical" evidence="10">
    <location>
        <begin position="18"/>
        <end position="36"/>
    </location>
</feature>
<evidence type="ECO:0000256" key="8">
    <source>
        <dbReference type="ARBA" id="ARBA00023136"/>
    </source>
</evidence>
<keyword evidence="10" id="KW-1003">Cell membrane</keyword>
<accession>A0A2R4VZI2</accession>
<evidence type="ECO:0000256" key="7">
    <source>
        <dbReference type="ARBA" id="ARBA00023010"/>
    </source>
</evidence>
<evidence type="ECO:0000256" key="9">
    <source>
        <dbReference type="ARBA" id="ARBA00039733"/>
    </source>
</evidence>
<dbReference type="InterPro" id="IPR026593">
    <property type="entry name" value="SecY"/>
</dbReference>
<dbReference type="HAMAP" id="MF_01465">
    <property type="entry name" value="SecY"/>
    <property type="match status" value="1"/>
</dbReference>
<comment type="subunit">
    <text evidence="10">Component of the Sec protein translocase complex. Heterotrimer consisting of SecY, SecE and SecG subunits. The heterotrimers can form oligomers, although 1 heterotrimer is thought to be able to translocate proteins. Interacts with the ribosome. Interacts with SecDF, and other proteins may be involved. Interacts with SecA.</text>
</comment>
<evidence type="ECO:0000256" key="3">
    <source>
        <dbReference type="ARBA" id="ARBA00022448"/>
    </source>
</evidence>
<dbReference type="InterPro" id="IPR002208">
    <property type="entry name" value="SecY/SEC61-alpha"/>
</dbReference>
<feature type="transmembrane region" description="Helical" evidence="10">
    <location>
        <begin position="173"/>
        <end position="190"/>
    </location>
</feature>
<dbReference type="KEGG" id="taci:TDSAC_0499"/>
<evidence type="ECO:0000313" key="14">
    <source>
        <dbReference type="EMBL" id="AWB09874.1"/>
    </source>
</evidence>
<evidence type="ECO:0000256" key="12">
    <source>
        <dbReference type="RuleBase" id="RU003484"/>
    </source>
</evidence>
<evidence type="ECO:0000256" key="2">
    <source>
        <dbReference type="ARBA" id="ARBA00005751"/>
    </source>
</evidence>
<keyword evidence="3 10" id="KW-0813">Transport</keyword>
<dbReference type="GO" id="GO:0005886">
    <property type="term" value="C:plasma membrane"/>
    <property type="evidence" value="ECO:0007669"/>
    <property type="project" value="UniProtKB-SubCell"/>
</dbReference>
<evidence type="ECO:0000256" key="4">
    <source>
        <dbReference type="ARBA" id="ARBA00022692"/>
    </source>
</evidence>
<dbReference type="SUPFAM" id="SSF103491">
    <property type="entry name" value="Preprotein translocase SecY subunit"/>
    <property type="match status" value="1"/>
</dbReference>
<evidence type="ECO:0000256" key="13">
    <source>
        <dbReference type="RuleBase" id="RU004349"/>
    </source>
</evidence>
<reference evidence="14 15" key="1">
    <citation type="submission" date="2017-04" db="EMBL/GenBank/DDBJ databases">
        <title>Genomic insights into metabolism of Thermodesulfobium acidiphilum.</title>
        <authorList>
            <person name="Toshchakov S.V."/>
            <person name="Frolov E.N."/>
            <person name="Kublanov I.V."/>
            <person name="Samarov N.I."/>
            <person name="Novikov A."/>
            <person name="Lebedinsky A.V."/>
            <person name="Bonch-Osmolovskaya E.A."/>
            <person name="Chernyh N.A."/>
        </authorList>
    </citation>
    <scope>NUCLEOTIDE SEQUENCE [LARGE SCALE GENOMIC DNA]</scope>
    <source>
        <strain evidence="14 15">3127-1</strain>
    </source>
</reference>
<dbReference type="RefSeq" id="WP_108308712.1">
    <property type="nucleotide sequence ID" value="NZ_CP020921.1"/>
</dbReference>
<dbReference type="GO" id="GO:0006605">
    <property type="term" value="P:protein targeting"/>
    <property type="evidence" value="ECO:0007669"/>
    <property type="project" value="UniProtKB-UniRule"/>
</dbReference>
<dbReference type="InterPro" id="IPR030659">
    <property type="entry name" value="SecY_CS"/>
</dbReference>
<feature type="transmembrane region" description="Helical" evidence="10">
    <location>
        <begin position="112"/>
        <end position="132"/>
    </location>
</feature>
<comment type="function">
    <text evidence="10 11">The central subunit of the protein translocation channel SecYEG. Consists of two halves formed by TMs 1-5 and 6-10. These two domains form a lateral gate at the front which open onto the bilayer between TMs 2 and 7, and are clamped together by SecE at the back. The channel is closed by both a pore ring composed of hydrophobic SecY resides and a short helix (helix 2A) on the extracellular side of the membrane which forms a plug. The plug probably moves laterally to allow the channel to open. The ring and the pore may move independently.</text>
</comment>